<accession>A0ACC2N9H1</accession>
<gene>
    <name evidence="1" type="ORF">QAD02_008641</name>
</gene>
<comment type="caution">
    <text evidence="1">The sequence shown here is derived from an EMBL/GenBank/DDBJ whole genome shotgun (WGS) entry which is preliminary data.</text>
</comment>
<proteinExistence type="predicted"/>
<dbReference type="Proteomes" id="UP001239111">
    <property type="component" value="Chromosome 4"/>
</dbReference>
<evidence type="ECO:0000313" key="1">
    <source>
        <dbReference type="EMBL" id="KAJ8666979.1"/>
    </source>
</evidence>
<reference evidence="1" key="1">
    <citation type="submission" date="2023-04" db="EMBL/GenBank/DDBJ databases">
        <title>A chromosome-level genome assembly of the parasitoid wasp Eretmocerus hayati.</title>
        <authorList>
            <person name="Zhong Y."/>
            <person name="Liu S."/>
            <person name="Liu Y."/>
        </authorList>
    </citation>
    <scope>NUCLEOTIDE SEQUENCE</scope>
    <source>
        <strain evidence="1">ZJU_SS_LIU_2023</strain>
    </source>
</reference>
<name>A0ACC2N9H1_9HYME</name>
<keyword evidence="2" id="KW-1185">Reference proteome</keyword>
<sequence length="925" mass="103380">MIVLETMLTRHQREGRSGLALHQAISRSTMASLLLLLLITSVATLAELAAEDRSQQQPKATGICAMQGCNCTVKAHHWIFVKCVFSDDQDVDLAEGMIPEDAMEVEVSRCRELRIQAGAFTGGPQLKRVYVSGISTLVANRQAFQNLSAPNPLLEVFDCQRVILESHAFKNSKGPLSVAISRCRHVTIKPNAFSWLLQITMKEIYNLELSSNAFKFETPQLGRHGPATKIVFQSIKMPELPTAAFPSTAAEIRMDDLRADIIRKDAFSAMSILSVIISNATIGEIETGAFSDKTLIHGLEFVDVRLDTIRTGAFRAGANNLTIQYSRLSDVETGAIDIAVATATFNNNEFERLRRKSITFHQWNRVTIDNNLFKHIESDAISAITEDIAKSPNLEFSFSGNQIHESEENSLNFIEIFQSVTAARVGRNYFKKTCHCFLEKWVRERVGSNTSVTWIMDSSYCMVDKFLRDCFNLPEGYLGMRNYTQTICSKNTHGINCPNKSAKPDTTASPPSVGPHHYARGKNYLDIEMSDMEQMEREKRIIIIVCMVAVFAMLIVILTSGVLYMRRRGVCPKLTSGSLNITDSWFSPNSGMTAATSARSISRLSVAEYAGLQTETRILDIETHQDASEDDEGAAEAGHNYAYMENKATQTLPEELTEEYLRDLREKLNDPENYGHAKDMIEHLYDLIKVEESCNNNNADRRASGDDNAYAVIRPKRTRIGPRQPSVNMGTKTPSLDKLLPTLARPYRPQITEYAEPRDRRIVDQNHVYDELPGDETIPSTSRLTQPVLATLAGRAQQPLPPDVVNGHAKQKENSHSQYAMELGENGFCGNSQRSENSLKENERRPKNFFRTVSDTLKGPKKGNNKRPSSLLGEYSEPCEDTAHLYAELPDPKLQLNSSISPSKMANRPLPTKPSDQQSKSPPRP</sequence>
<dbReference type="EMBL" id="CM056744">
    <property type="protein sequence ID" value="KAJ8666979.1"/>
    <property type="molecule type" value="Genomic_DNA"/>
</dbReference>
<protein>
    <submittedName>
        <fullName evidence="1">Uncharacterized protein</fullName>
    </submittedName>
</protein>
<organism evidence="1 2">
    <name type="scientific">Eretmocerus hayati</name>
    <dbReference type="NCBI Taxonomy" id="131215"/>
    <lineage>
        <taxon>Eukaryota</taxon>
        <taxon>Metazoa</taxon>
        <taxon>Ecdysozoa</taxon>
        <taxon>Arthropoda</taxon>
        <taxon>Hexapoda</taxon>
        <taxon>Insecta</taxon>
        <taxon>Pterygota</taxon>
        <taxon>Neoptera</taxon>
        <taxon>Endopterygota</taxon>
        <taxon>Hymenoptera</taxon>
        <taxon>Apocrita</taxon>
        <taxon>Proctotrupomorpha</taxon>
        <taxon>Chalcidoidea</taxon>
        <taxon>Aphelinidae</taxon>
        <taxon>Aphelininae</taxon>
        <taxon>Eretmocerus</taxon>
    </lineage>
</organism>
<evidence type="ECO:0000313" key="2">
    <source>
        <dbReference type="Proteomes" id="UP001239111"/>
    </source>
</evidence>